<evidence type="ECO:0000313" key="3">
    <source>
        <dbReference type="Proteomes" id="UP001235939"/>
    </source>
</evidence>
<feature type="domain" description="PiggyBac transposable element-derived protein" evidence="1">
    <location>
        <begin position="258"/>
        <end position="391"/>
    </location>
</feature>
<evidence type="ECO:0000313" key="2">
    <source>
        <dbReference type="EMBL" id="UYV69223.1"/>
    </source>
</evidence>
<organism evidence="2 3">
    <name type="scientific">Cordylochernes scorpioides</name>
    <dbReference type="NCBI Taxonomy" id="51811"/>
    <lineage>
        <taxon>Eukaryota</taxon>
        <taxon>Metazoa</taxon>
        <taxon>Ecdysozoa</taxon>
        <taxon>Arthropoda</taxon>
        <taxon>Chelicerata</taxon>
        <taxon>Arachnida</taxon>
        <taxon>Pseudoscorpiones</taxon>
        <taxon>Cheliferoidea</taxon>
        <taxon>Chernetidae</taxon>
        <taxon>Cordylochernes</taxon>
    </lineage>
</organism>
<feature type="domain" description="PiggyBac transposable element-derived protein" evidence="1">
    <location>
        <begin position="1"/>
        <end position="145"/>
    </location>
</feature>
<dbReference type="EMBL" id="CP092868">
    <property type="protein sequence ID" value="UYV69223.1"/>
    <property type="molecule type" value="Genomic_DNA"/>
</dbReference>
<dbReference type="PANTHER" id="PTHR46599">
    <property type="entry name" value="PIGGYBAC TRANSPOSABLE ELEMENT-DERIVED PROTEIN 4"/>
    <property type="match status" value="1"/>
</dbReference>
<feature type="domain" description="PiggyBac transposable element-derived protein" evidence="1">
    <location>
        <begin position="181"/>
        <end position="256"/>
    </location>
</feature>
<evidence type="ECO:0000259" key="1">
    <source>
        <dbReference type="Pfam" id="PF13843"/>
    </source>
</evidence>
<dbReference type="Proteomes" id="UP001235939">
    <property type="component" value="Chromosome 06"/>
</dbReference>
<keyword evidence="3" id="KW-1185">Reference proteome</keyword>
<gene>
    <name evidence="2" type="ORF">LAZ67_6002877</name>
</gene>
<dbReference type="PANTHER" id="PTHR46599:SF3">
    <property type="entry name" value="PIGGYBAC TRANSPOSABLE ELEMENT-DERIVED PROTEIN 4"/>
    <property type="match status" value="1"/>
</dbReference>
<proteinExistence type="predicted"/>
<reference evidence="2 3" key="1">
    <citation type="submission" date="2022-01" db="EMBL/GenBank/DDBJ databases">
        <title>A chromosomal length assembly of Cordylochernes scorpioides.</title>
        <authorList>
            <person name="Zeh D."/>
            <person name="Zeh J."/>
        </authorList>
    </citation>
    <scope>NUCLEOTIDE SEQUENCE [LARGE SCALE GENOMIC DNA]</scope>
    <source>
        <strain evidence="2">IN4F17</strain>
        <tissue evidence="2">Whole Body</tissue>
    </source>
</reference>
<protein>
    <recommendedName>
        <fullName evidence="1">PiggyBac transposable element-derived protein domain-containing protein</fullName>
    </recommendedName>
</protein>
<accession>A0ABY6KN93</accession>
<dbReference type="Pfam" id="PF13843">
    <property type="entry name" value="DDE_Tnp_1_7"/>
    <property type="match status" value="3"/>
</dbReference>
<sequence>MDNFFTSVDLAKDLAGKQTYLTGTIRPRSNRRGYPKTLKRASLHVDEVIYMKSDMQLAAAYKEKAKRKSINFLSTYCDAISETKPGSSRDPHHLYPQVKTVYDKYMGGVDLSDMMMYCYMDERKGRKHHRKVVINIIHRALLNSYILYSQHSSDSPKLTRQKYQLQILTFTLGIFSINYSRERDANLTNLHEIKALLGIIYSLGVMKANELNTDDAWARDSTGLCTIAMSENRFRFLLKVIRFDDKATRNERLRQDKSAAGTGRNVTMDNWFTSSLALKLLHQFRLTIIGTLKRKKKEIPSEFVISRVRNVHTSVFGFQSEMTLLSYKPKENKVVLMLSTMHHDANIDDSTGELKKPEMIMFYNITKGGVDVMDEMTATYNCARNSRRWPVLRTLDVFPRDAAERDLVTSG</sequence>
<dbReference type="InterPro" id="IPR029526">
    <property type="entry name" value="PGBD"/>
</dbReference>
<name>A0ABY6KN93_9ARAC</name>